<evidence type="ECO:0000313" key="13">
    <source>
        <dbReference type="EMBL" id="KND02358.1"/>
    </source>
</evidence>
<evidence type="ECO:0000259" key="12">
    <source>
        <dbReference type="Pfam" id="PF22916"/>
    </source>
</evidence>
<keyword evidence="9" id="KW-0687">Ribonucleoprotein</keyword>
<dbReference type="Pfam" id="PF22916">
    <property type="entry name" value="UTP25_NTPase-like"/>
    <property type="match status" value="1"/>
</dbReference>
<sequence>MAKRKLGDQNGSNDWESPSSFNKLLKGLKKSSKRLGRGTLAKEKSKTAVKDNSRKRAKLIEQTLDSEAPKLRPIVEEEEEFPSKIDGSVEDLSEIEEEEDVLAEDSEGEESTQESGDEDDQDETEQVGLESTDPWEKHFGDHISDNLAFKGAAVETNEWETTVEEDPELHTVVQYRLKGDTLESSSASHTKTSLEDCKVKQRLHDPWKQLNSSVTSTKDPKTPFTPLQQNLFTFMNAYKDIMFTSQSHPNSKQLRHLYALHTINHVYKTRDRVLKNNARLKAETVDTEIRDQGFTRPKVLILTPFRNTAMEVVKMLIALSGTTQQDNKKRFFDEFGIAPEDDRMDPRKPEDHKQTFAGNIDDCFRVGIKFARKQLKLFAPFYSSDVILASPLGLRMVIGAEGDKKRDFDFLSAIEVVILDQTDVFLMQNWDHVQHIFDHLNLIPKEAHGCDFSRVRAYYLDGRAKYVRQTLIFSHMLVPEMNALFNKSCKNSGGKIKTREQCSGSICDVVVQVPQIFHRIPCTSPSEADDTRFKYFIEKILPTLRQSVVQQKHSMIFVPSYFDFVRLRNYLDEHHYDFVQLCEYTPTPDVSRARGDFFHGKSSYMLYTERFHFFRRYQIRGIRHIVFYGLPEYGSYYAEMINMLDQQSADITCTVLFTRYDRLKLERVVGSKRVARMSDGQKEVFMFT</sequence>
<proteinExistence type="inferred from homology"/>
<evidence type="ECO:0000259" key="11">
    <source>
        <dbReference type="Pfam" id="PF06862"/>
    </source>
</evidence>
<evidence type="ECO:0000256" key="7">
    <source>
        <dbReference type="ARBA" id="ARBA00022552"/>
    </source>
</evidence>
<dbReference type="FunFam" id="3.40.50.300:FF:002356">
    <property type="entry name" value="U3 small nucleolar RNA-associated protein 25"/>
    <property type="match status" value="1"/>
</dbReference>
<dbReference type="InterPro" id="IPR053939">
    <property type="entry name" value="UTP25_C"/>
</dbReference>
<comment type="function">
    <text evidence="1 9">DEAD-box RNA helicase-like protein required for pre-18S rRNA processing, specifically at sites A0, A1, and A2.</text>
</comment>
<dbReference type="VEuPathDB" id="FungiDB:SPPG_02828"/>
<dbReference type="Proteomes" id="UP000053201">
    <property type="component" value="Unassembled WGS sequence"/>
</dbReference>
<dbReference type="InterPro" id="IPR010678">
    <property type="entry name" value="UTP25"/>
</dbReference>
<keyword evidence="7 9" id="KW-0698">rRNA processing</keyword>
<evidence type="ECO:0000256" key="2">
    <source>
        <dbReference type="ARBA" id="ARBA00004604"/>
    </source>
</evidence>
<dbReference type="OMA" id="QDRGDTF"/>
<evidence type="ECO:0000256" key="5">
    <source>
        <dbReference type="ARBA" id="ARBA00015422"/>
    </source>
</evidence>
<accession>A0A0L0HMQ0</accession>
<dbReference type="STRING" id="645134.A0A0L0HMQ0"/>
<dbReference type="AlphaFoldDB" id="A0A0L0HMQ0"/>
<feature type="domain" description="UTP25 C-terminal" evidence="11">
    <location>
        <begin position="506"/>
        <end position="687"/>
    </location>
</feature>
<dbReference type="GO" id="GO:0019843">
    <property type="term" value="F:rRNA binding"/>
    <property type="evidence" value="ECO:0007669"/>
    <property type="project" value="EnsemblFungi"/>
</dbReference>
<dbReference type="GO" id="GO:0032040">
    <property type="term" value="C:small-subunit processome"/>
    <property type="evidence" value="ECO:0007669"/>
    <property type="project" value="EnsemblFungi"/>
</dbReference>
<evidence type="ECO:0000256" key="6">
    <source>
        <dbReference type="ARBA" id="ARBA00022517"/>
    </source>
</evidence>
<dbReference type="RefSeq" id="XP_016610397.1">
    <property type="nucleotide sequence ID" value="XM_016751115.1"/>
</dbReference>
<evidence type="ECO:0000256" key="10">
    <source>
        <dbReference type="SAM" id="MobiDB-lite"/>
    </source>
</evidence>
<name>A0A0L0HMQ0_SPIPD</name>
<dbReference type="GO" id="GO:0000462">
    <property type="term" value="P:maturation of SSU-rRNA from tricistronic rRNA transcript (SSU-rRNA, 5.8S rRNA, LSU-rRNA)"/>
    <property type="evidence" value="ECO:0007669"/>
    <property type="project" value="EnsemblFungi"/>
</dbReference>
<evidence type="ECO:0000256" key="3">
    <source>
        <dbReference type="ARBA" id="ARBA00009223"/>
    </source>
</evidence>
<keyword evidence="6 9" id="KW-0690">Ribosome biogenesis</keyword>
<organism evidence="13 14">
    <name type="scientific">Spizellomyces punctatus (strain DAOM BR117)</name>
    <dbReference type="NCBI Taxonomy" id="645134"/>
    <lineage>
        <taxon>Eukaryota</taxon>
        <taxon>Fungi</taxon>
        <taxon>Fungi incertae sedis</taxon>
        <taxon>Chytridiomycota</taxon>
        <taxon>Chytridiomycota incertae sedis</taxon>
        <taxon>Chytridiomycetes</taxon>
        <taxon>Spizellomycetales</taxon>
        <taxon>Spizellomycetaceae</taxon>
        <taxon>Spizellomyces</taxon>
    </lineage>
</organism>
<keyword evidence="14" id="KW-1185">Reference proteome</keyword>
<dbReference type="GO" id="GO:0034511">
    <property type="term" value="F:U3 snoRNA binding"/>
    <property type="evidence" value="ECO:0007669"/>
    <property type="project" value="EnsemblFungi"/>
</dbReference>
<feature type="compositionally biased region" description="Polar residues" evidence="10">
    <location>
        <begin position="9"/>
        <end position="20"/>
    </location>
</feature>
<feature type="region of interest" description="Disordered" evidence="10">
    <location>
        <begin position="32"/>
        <end position="141"/>
    </location>
</feature>
<dbReference type="PANTHER" id="PTHR12933">
    <property type="entry name" value="ORF PROTEIN-RELATED"/>
    <property type="match status" value="1"/>
</dbReference>
<gene>
    <name evidence="13" type="ORF">SPPG_02828</name>
</gene>
<evidence type="ECO:0000313" key="14">
    <source>
        <dbReference type="Proteomes" id="UP000053201"/>
    </source>
</evidence>
<feature type="region of interest" description="Disordered" evidence="10">
    <location>
        <begin position="1"/>
        <end position="20"/>
    </location>
</feature>
<feature type="compositionally biased region" description="Basic and acidic residues" evidence="10">
    <location>
        <begin position="40"/>
        <end position="54"/>
    </location>
</feature>
<comment type="subunit">
    <text evidence="4 9">Component of the ribosomal small subunit (SSU) processome composed of at least 40 protein subunits and snoRNA U3.</text>
</comment>
<feature type="domain" description="UTP25 NTP hydrolase-like" evidence="12">
    <location>
        <begin position="238"/>
        <end position="496"/>
    </location>
</feature>
<keyword evidence="8 9" id="KW-0539">Nucleus</keyword>
<reference evidence="13 14" key="1">
    <citation type="submission" date="2009-08" db="EMBL/GenBank/DDBJ databases">
        <title>The Genome Sequence of Spizellomyces punctatus strain DAOM BR117.</title>
        <authorList>
            <consortium name="The Broad Institute Genome Sequencing Platform"/>
            <person name="Russ C."/>
            <person name="Cuomo C."/>
            <person name="Shea T."/>
            <person name="Young S.K."/>
            <person name="Zeng Q."/>
            <person name="Koehrsen M."/>
            <person name="Haas B."/>
            <person name="Borodovsky M."/>
            <person name="Guigo R."/>
            <person name="Alvarado L."/>
            <person name="Berlin A."/>
            <person name="Bochicchio J."/>
            <person name="Borenstein D."/>
            <person name="Chapman S."/>
            <person name="Chen Z."/>
            <person name="Engels R."/>
            <person name="Freedman E."/>
            <person name="Gellesch M."/>
            <person name="Goldberg J."/>
            <person name="Griggs A."/>
            <person name="Gujja S."/>
            <person name="Heiman D."/>
            <person name="Hepburn T."/>
            <person name="Howarth C."/>
            <person name="Jen D."/>
            <person name="Larson L."/>
            <person name="Lewis B."/>
            <person name="Mehta T."/>
            <person name="Park D."/>
            <person name="Pearson M."/>
            <person name="Roberts A."/>
            <person name="Saif S."/>
            <person name="Shenoy N."/>
            <person name="Sisk P."/>
            <person name="Stolte C."/>
            <person name="Sykes S."/>
            <person name="Thomson T."/>
            <person name="Walk T."/>
            <person name="White J."/>
            <person name="Yandava C."/>
            <person name="Burger G."/>
            <person name="Gray M.W."/>
            <person name="Holland P.W.H."/>
            <person name="King N."/>
            <person name="Lang F.B.F."/>
            <person name="Roger A.J."/>
            <person name="Ruiz-Trillo I."/>
            <person name="Lander E."/>
            <person name="Nusbaum C."/>
        </authorList>
    </citation>
    <scope>NUCLEOTIDE SEQUENCE [LARGE SCALE GENOMIC DNA]</scope>
    <source>
        <strain evidence="13 14">DAOM BR117</strain>
    </source>
</reference>
<dbReference type="InterPro" id="IPR027417">
    <property type="entry name" value="P-loop_NTPase"/>
</dbReference>
<dbReference type="InParanoid" id="A0A0L0HMQ0"/>
<dbReference type="GeneID" id="27686387"/>
<dbReference type="FunCoup" id="A0A0L0HMQ0">
    <property type="interactions" value="754"/>
</dbReference>
<dbReference type="OrthoDB" id="10264378at2759"/>
<dbReference type="eggNOG" id="KOG2340">
    <property type="taxonomic scope" value="Eukaryota"/>
</dbReference>
<comment type="subcellular location">
    <subcellularLocation>
        <location evidence="2 9">Nucleus</location>
        <location evidence="2 9">Nucleolus</location>
    </subcellularLocation>
</comment>
<dbReference type="PANTHER" id="PTHR12933:SF0">
    <property type="entry name" value="U3 SMALL NUCLEOLAR RNA-ASSOCIATED PROTEIN 25 HOMOLOG"/>
    <property type="match status" value="1"/>
</dbReference>
<feature type="compositionally biased region" description="Acidic residues" evidence="10">
    <location>
        <begin position="88"/>
        <end position="125"/>
    </location>
</feature>
<dbReference type="Pfam" id="PF06862">
    <property type="entry name" value="Utp25_C"/>
    <property type="match status" value="1"/>
</dbReference>
<evidence type="ECO:0000256" key="9">
    <source>
        <dbReference type="RuleBase" id="RU365070"/>
    </source>
</evidence>
<dbReference type="Gene3D" id="3.40.50.300">
    <property type="entry name" value="P-loop containing nucleotide triphosphate hydrolases"/>
    <property type="match status" value="1"/>
</dbReference>
<evidence type="ECO:0000256" key="1">
    <source>
        <dbReference type="ARBA" id="ARBA00002883"/>
    </source>
</evidence>
<protein>
    <recommendedName>
        <fullName evidence="5 9">U3 small nucleolar RNA-associated protein 25</fullName>
        <shortName evidence="9">U3 snoRNA-associated protein 25</shortName>
    </recommendedName>
</protein>
<evidence type="ECO:0000256" key="8">
    <source>
        <dbReference type="ARBA" id="ARBA00023242"/>
    </source>
</evidence>
<dbReference type="InterPro" id="IPR053940">
    <property type="entry name" value="UTP25_NTPase-like"/>
</dbReference>
<dbReference type="EMBL" id="KQ257453">
    <property type="protein sequence ID" value="KND02358.1"/>
    <property type="molecule type" value="Genomic_DNA"/>
</dbReference>
<evidence type="ECO:0000256" key="4">
    <source>
        <dbReference type="ARBA" id="ARBA00011192"/>
    </source>
</evidence>
<comment type="similarity">
    <text evidence="3 9">Belongs to the UTP25 family.</text>
</comment>